<evidence type="ECO:0000256" key="10">
    <source>
        <dbReference type="ARBA" id="ARBA00023136"/>
    </source>
</evidence>
<evidence type="ECO:0000256" key="8">
    <source>
        <dbReference type="ARBA" id="ARBA00022989"/>
    </source>
</evidence>
<evidence type="ECO:0000256" key="7">
    <source>
        <dbReference type="ARBA" id="ARBA00022927"/>
    </source>
</evidence>
<dbReference type="GO" id="GO:0015031">
    <property type="term" value="P:protein transport"/>
    <property type="evidence" value="ECO:0007669"/>
    <property type="project" value="UniProtKB-KW"/>
</dbReference>
<dbReference type="AlphaFoldDB" id="D4DQ77"/>
<evidence type="ECO:0000256" key="9">
    <source>
        <dbReference type="ARBA" id="ARBA00023010"/>
    </source>
</evidence>
<dbReference type="GO" id="GO:0005886">
    <property type="term" value="C:plasma membrane"/>
    <property type="evidence" value="ECO:0007669"/>
    <property type="project" value="UniProtKB-SubCell"/>
</dbReference>
<evidence type="ECO:0000313" key="12">
    <source>
        <dbReference type="Proteomes" id="UP000005536"/>
    </source>
</evidence>
<dbReference type="InterPro" id="IPR003849">
    <property type="entry name" value="Preprotein_translocase_YajC"/>
</dbReference>
<keyword evidence="5" id="KW-1003">Cell membrane</keyword>
<dbReference type="SMART" id="SM01323">
    <property type="entry name" value="YajC"/>
    <property type="match status" value="1"/>
</dbReference>
<evidence type="ECO:0000256" key="4">
    <source>
        <dbReference type="ARBA" id="ARBA00022448"/>
    </source>
</evidence>
<keyword evidence="6" id="KW-0812">Transmembrane</keyword>
<dbReference type="EMBL" id="ADBF01000030">
    <property type="protein sequence ID" value="EFE49960.1"/>
    <property type="molecule type" value="Genomic_DNA"/>
</dbReference>
<sequence>MLAELKTGDKVILASGFTGKITKVGEKFFTVEIARNVEVEVERHAVAAKRTDA</sequence>
<reference evidence="11 12" key="1">
    <citation type="submission" date="2010-02" db="EMBL/GenBank/DDBJ databases">
        <authorList>
            <person name="Weinstock G."/>
            <person name="Sodergren E."/>
            <person name="Clifton S."/>
            <person name="Fulton L."/>
            <person name="Fulton B."/>
            <person name="Courtney L."/>
            <person name="Fronick C."/>
            <person name="Harrison M."/>
            <person name="Strong C."/>
            <person name="Farmer C."/>
            <person name="Delahaunty K."/>
            <person name="Markovic C."/>
            <person name="Hall O."/>
            <person name="Minx P."/>
            <person name="Tomlinson C."/>
            <person name="Mitreva M."/>
            <person name="Nelson J."/>
            <person name="Hou S."/>
            <person name="Wollam A."/>
            <person name="Pepin K.H."/>
            <person name="Johnson M."/>
            <person name="Bhonagiri V."/>
            <person name="Zhang X."/>
            <person name="Suruliraj S."/>
            <person name="Warren W."/>
            <person name="Chinwalla A."/>
            <person name="Mardis E.R."/>
            <person name="Wilson R.K."/>
        </authorList>
    </citation>
    <scope>NUCLEOTIDE SEQUENCE [LARGE SCALE GENOMIC DNA]</scope>
    <source>
        <strain evidence="11 12">ATCC 29315</strain>
    </source>
</reference>
<evidence type="ECO:0000256" key="6">
    <source>
        <dbReference type="ARBA" id="ARBA00022692"/>
    </source>
</evidence>
<comment type="subcellular location">
    <subcellularLocation>
        <location evidence="1">Cell membrane</location>
        <topology evidence="1">Single-pass membrane protein</topology>
    </subcellularLocation>
</comment>
<evidence type="ECO:0000256" key="1">
    <source>
        <dbReference type="ARBA" id="ARBA00004162"/>
    </source>
</evidence>
<keyword evidence="4" id="KW-0813">Transport</keyword>
<dbReference type="STRING" id="546263.NELON_07490"/>
<dbReference type="PANTHER" id="PTHR33909:SF1">
    <property type="entry name" value="SEC TRANSLOCON ACCESSORY COMPLEX SUBUNIT YAJC"/>
    <property type="match status" value="1"/>
</dbReference>
<keyword evidence="7" id="KW-0653">Protein transport</keyword>
<dbReference type="PANTHER" id="PTHR33909">
    <property type="entry name" value="SEC TRANSLOCON ACCESSORY COMPLEX SUBUNIT YAJC"/>
    <property type="match status" value="1"/>
</dbReference>
<gene>
    <name evidence="11" type="ORF">NEIELOOT_01214</name>
</gene>
<keyword evidence="8" id="KW-1133">Transmembrane helix</keyword>
<keyword evidence="10" id="KW-0472">Membrane</keyword>
<protein>
    <recommendedName>
        <fullName evidence="3">Sec translocon accessory complex subunit YajC</fullName>
    </recommendedName>
</protein>
<name>D4DQ77_NEIEG</name>
<evidence type="ECO:0000256" key="2">
    <source>
        <dbReference type="ARBA" id="ARBA00006742"/>
    </source>
</evidence>
<dbReference type="Pfam" id="PF02699">
    <property type="entry name" value="YajC"/>
    <property type="match status" value="1"/>
</dbReference>
<comment type="similarity">
    <text evidence="2">Belongs to the YajC family.</text>
</comment>
<evidence type="ECO:0000256" key="5">
    <source>
        <dbReference type="ARBA" id="ARBA00022475"/>
    </source>
</evidence>
<proteinExistence type="inferred from homology"/>
<evidence type="ECO:0000256" key="3">
    <source>
        <dbReference type="ARBA" id="ARBA00014962"/>
    </source>
</evidence>
<evidence type="ECO:0000313" key="11">
    <source>
        <dbReference type="EMBL" id="EFE49960.1"/>
    </source>
</evidence>
<accession>D4DQ77</accession>
<organism evidence="11 12">
    <name type="scientific">Neisseria elongata subsp. glycolytica ATCC 29315</name>
    <dbReference type="NCBI Taxonomy" id="546263"/>
    <lineage>
        <taxon>Bacteria</taxon>
        <taxon>Pseudomonadati</taxon>
        <taxon>Pseudomonadota</taxon>
        <taxon>Betaproteobacteria</taxon>
        <taxon>Neisseriales</taxon>
        <taxon>Neisseriaceae</taxon>
        <taxon>Neisseria</taxon>
    </lineage>
</organism>
<keyword evidence="9" id="KW-0811">Translocation</keyword>
<dbReference type="Proteomes" id="UP000005536">
    <property type="component" value="Unassembled WGS sequence"/>
</dbReference>
<comment type="caution">
    <text evidence="11">The sequence shown here is derived from an EMBL/GenBank/DDBJ whole genome shotgun (WGS) entry which is preliminary data.</text>
</comment>